<dbReference type="EMBL" id="AP023086">
    <property type="protein sequence ID" value="BCD96850.1"/>
    <property type="molecule type" value="Genomic_DNA"/>
</dbReference>
<reference evidence="2 3" key="1">
    <citation type="journal article" date="2022" name="IScience">
        <title>An ultrasensitive nanofiber-based assay for enzymatic hydrolysis and deep-sea microbial degradation of cellulose.</title>
        <authorList>
            <person name="Tsudome M."/>
            <person name="Tachioka M."/>
            <person name="Miyazaki M."/>
            <person name="Uchimura K."/>
            <person name="Tsuda M."/>
            <person name="Takaki Y."/>
            <person name="Deguchi S."/>
        </authorList>
    </citation>
    <scope>NUCLEOTIDE SEQUENCE [LARGE SCALE GENOMIC DNA]</scope>
    <source>
        <strain evidence="2 3">GE09</strain>
    </source>
</reference>
<dbReference type="AlphaFoldDB" id="A0AAN1WFW5"/>
<dbReference type="KEGG" id="marq:MARGE09_P1050"/>
<dbReference type="Proteomes" id="UP001320119">
    <property type="component" value="Chromosome"/>
</dbReference>
<evidence type="ECO:0000313" key="2">
    <source>
        <dbReference type="EMBL" id="BCD96850.1"/>
    </source>
</evidence>
<evidence type="ECO:0008006" key="4">
    <source>
        <dbReference type="Google" id="ProtNLM"/>
    </source>
</evidence>
<evidence type="ECO:0000256" key="1">
    <source>
        <dbReference type="SAM" id="SignalP"/>
    </source>
</evidence>
<dbReference type="PROSITE" id="PS51257">
    <property type="entry name" value="PROKAR_LIPOPROTEIN"/>
    <property type="match status" value="1"/>
</dbReference>
<accession>A0AAN1WFW5</accession>
<dbReference type="RefSeq" id="WP_236986332.1">
    <property type="nucleotide sequence ID" value="NZ_AP023086.1"/>
</dbReference>
<keyword evidence="3" id="KW-1185">Reference proteome</keyword>
<feature type="signal peptide" evidence="1">
    <location>
        <begin position="1"/>
        <end position="21"/>
    </location>
</feature>
<feature type="chain" id="PRO_5042867598" description="Lipoprotein" evidence="1">
    <location>
        <begin position="22"/>
        <end position="123"/>
    </location>
</feature>
<sequence>MICKLILIGLFLAVASSCVTAPVLEGDLASLRTNHPVISVDGNAIAEQTDLRLQPGVHTIQAVYRTHLYEYICYFQWVVEANRHYEIVDHKEADPLTLYRWQRKNALWATRLEPVHPDQCKKQ</sequence>
<keyword evidence="1" id="KW-0732">Signal</keyword>
<proteinExistence type="predicted"/>
<gene>
    <name evidence="2" type="ORF">MARGE09_P1050</name>
</gene>
<evidence type="ECO:0000313" key="3">
    <source>
        <dbReference type="Proteomes" id="UP001320119"/>
    </source>
</evidence>
<organism evidence="2 3">
    <name type="scientific">Marinagarivorans cellulosilyticus</name>
    <dbReference type="NCBI Taxonomy" id="2721545"/>
    <lineage>
        <taxon>Bacteria</taxon>
        <taxon>Pseudomonadati</taxon>
        <taxon>Pseudomonadota</taxon>
        <taxon>Gammaproteobacteria</taxon>
        <taxon>Cellvibrionales</taxon>
        <taxon>Cellvibrionaceae</taxon>
        <taxon>Marinagarivorans</taxon>
    </lineage>
</organism>
<name>A0AAN1WFW5_9GAMM</name>
<protein>
    <recommendedName>
        <fullName evidence="4">Lipoprotein</fullName>
    </recommendedName>
</protein>